<protein>
    <recommendedName>
        <fullName evidence="5">Probable membrane transporter protein</fullName>
    </recommendedName>
</protein>
<evidence type="ECO:0000256" key="5">
    <source>
        <dbReference type="RuleBase" id="RU363041"/>
    </source>
</evidence>
<name>A0A0M5KYD1_9SPHN</name>
<comment type="similarity">
    <text evidence="5">Belongs to the 4-toluene sulfonate uptake permease (TSUP) (TC 2.A.102) family.</text>
</comment>
<comment type="subcellular location">
    <subcellularLocation>
        <location evidence="5">Cell membrane</location>
        <topology evidence="5">Multi-pass membrane protein</topology>
    </subcellularLocation>
    <subcellularLocation>
        <location evidence="1">Membrane</location>
        <topology evidence="1">Multi-pass membrane protein</topology>
    </subcellularLocation>
</comment>
<keyword evidence="7" id="KW-1185">Reference proteome</keyword>
<evidence type="ECO:0000313" key="7">
    <source>
        <dbReference type="Proteomes" id="UP000057938"/>
    </source>
</evidence>
<dbReference type="EMBL" id="CP012669">
    <property type="protein sequence ID" value="ALE16261.1"/>
    <property type="molecule type" value="Genomic_DNA"/>
</dbReference>
<dbReference type="RefSeq" id="WP_061923454.1">
    <property type="nucleotide sequence ID" value="NZ_CP012669.1"/>
</dbReference>
<dbReference type="InterPro" id="IPR051598">
    <property type="entry name" value="TSUP/Inactive_protease-like"/>
</dbReference>
<reference evidence="6 7" key="1">
    <citation type="submission" date="2015-09" db="EMBL/GenBank/DDBJ databases">
        <title>Complete genome sequence of a benzo[a]pyrene-degrading bacterium Altererythrobacter epoxidivorans CGMCC 1.7731T.</title>
        <authorList>
            <person name="Li Z."/>
            <person name="Cheng H."/>
            <person name="Huo Y."/>
            <person name="Xu X."/>
        </authorList>
    </citation>
    <scope>NUCLEOTIDE SEQUENCE [LARGE SCALE GENOMIC DNA]</scope>
    <source>
        <strain evidence="6 7">CGMCC 1.7731</strain>
    </source>
</reference>
<dbReference type="GO" id="GO:0005886">
    <property type="term" value="C:plasma membrane"/>
    <property type="evidence" value="ECO:0007669"/>
    <property type="project" value="UniProtKB-SubCell"/>
</dbReference>
<dbReference type="PANTHER" id="PTHR43701:SF5">
    <property type="entry name" value="MEMBRANE TRANSPORTER PROTEIN-RELATED"/>
    <property type="match status" value="1"/>
</dbReference>
<accession>A0A0M5KYD1</accession>
<keyword evidence="2 5" id="KW-0812">Transmembrane</keyword>
<evidence type="ECO:0000313" key="6">
    <source>
        <dbReference type="EMBL" id="ALE16261.1"/>
    </source>
</evidence>
<dbReference type="PATRIC" id="fig|361183.4.peg.941"/>
<proteinExistence type="inferred from homology"/>
<feature type="transmembrane region" description="Helical" evidence="5">
    <location>
        <begin position="167"/>
        <end position="186"/>
    </location>
</feature>
<dbReference type="OrthoDB" id="560496at2"/>
<gene>
    <name evidence="6" type="ORF">AMC99_00959</name>
</gene>
<keyword evidence="3 5" id="KW-1133">Transmembrane helix</keyword>
<feature type="transmembrane region" description="Helical" evidence="5">
    <location>
        <begin position="198"/>
        <end position="219"/>
    </location>
</feature>
<feature type="transmembrane region" description="Helical" evidence="5">
    <location>
        <begin position="140"/>
        <end position="161"/>
    </location>
</feature>
<sequence length="251" mass="25699">MAGLVPLALVAAFFVTALLYAAVGFGGGSTYAALLALSGLDYRLLPLVALACNIVVVTGSSVRFARASITPWRGAIILTSLAAPAAFLGGMTPISQSSFLLLLGASLLLTGVTMLLPIGQGGDANPTRYARFMPFAAAPLGYLAGLVGIGGGIFLAPLLHLTRWHNARAIAATASFFILVNSLFGLAGQLAKHGGGTFAGAVYESLPLLLAVAVGGQLGSLFAARLFPPRIIRWLTAALVIWVGARLLLGL</sequence>
<feature type="transmembrane region" description="Helical" evidence="5">
    <location>
        <begin position="98"/>
        <end position="119"/>
    </location>
</feature>
<keyword evidence="4 5" id="KW-0472">Membrane</keyword>
<dbReference type="InterPro" id="IPR002781">
    <property type="entry name" value="TM_pro_TauE-like"/>
</dbReference>
<feature type="transmembrane region" description="Helical" evidence="5">
    <location>
        <begin position="72"/>
        <end position="92"/>
    </location>
</feature>
<dbReference type="AlphaFoldDB" id="A0A0M5KYD1"/>
<dbReference type="KEGG" id="aep:AMC99_00959"/>
<dbReference type="Proteomes" id="UP000057938">
    <property type="component" value="Chromosome"/>
</dbReference>
<evidence type="ECO:0000256" key="1">
    <source>
        <dbReference type="ARBA" id="ARBA00004141"/>
    </source>
</evidence>
<keyword evidence="5" id="KW-1003">Cell membrane</keyword>
<evidence type="ECO:0000256" key="4">
    <source>
        <dbReference type="ARBA" id="ARBA00023136"/>
    </source>
</evidence>
<evidence type="ECO:0000256" key="2">
    <source>
        <dbReference type="ARBA" id="ARBA00022692"/>
    </source>
</evidence>
<feature type="transmembrane region" description="Helical" evidence="5">
    <location>
        <begin position="231"/>
        <end position="249"/>
    </location>
</feature>
<organism evidence="6 7">
    <name type="scientific">Altererythrobacter epoxidivorans</name>
    <dbReference type="NCBI Taxonomy" id="361183"/>
    <lineage>
        <taxon>Bacteria</taxon>
        <taxon>Pseudomonadati</taxon>
        <taxon>Pseudomonadota</taxon>
        <taxon>Alphaproteobacteria</taxon>
        <taxon>Sphingomonadales</taxon>
        <taxon>Erythrobacteraceae</taxon>
        <taxon>Altererythrobacter</taxon>
    </lineage>
</organism>
<dbReference type="PANTHER" id="PTHR43701">
    <property type="entry name" value="MEMBRANE TRANSPORTER PROTEIN MJ0441-RELATED"/>
    <property type="match status" value="1"/>
</dbReference>
<dbReference type="STRING" id="361183.AMC99_00959"/>
<feature type="transmembrane region" description="Helical" evidence="5">
    <location>
        <begin position="45"/>
        <end position="65"/>
    </location>
</feature>
<dbReference type="Pfam" id="PF01925">
    <property type="entry name" value="TauE"/>
    <property type="match status" value="1"/>
</dbReference>
<evidence type="ECO:0000256" key="3">
    <source>
        <dbReference type="ARBA" id="ARBA00022989"/>
    </source>
</evidence>